<dbReference type="SUPFAM" id="SSF141452">
    <property type="entry name" value="Hcp1-like"/>
    <property type="match status" value="1"/>
</dbReference>
<reference evidence="1 2" key="1">
    <citation type="submission" date="2018-06" db="EMBL/GenBank/DDBJ databases">
        <authorList>
            <consortium name="Pathogen Informatics"/>
            <person name="Doyle S."/>
        </authorList>
    </citation>
    <scope>NUCLEOTIDE SEQUENCE [LARGE SCALE GENOMIC DNA]</scope>
    <source>
        <strain evidence="1 2">NCTC8258</strain>
    </source>
</reference>
<dbReference type="InterPro" id="IPR053165">
    <property type="entry name" value="HSI-I_assembly_Hcp1"/>
</dbReference>
<dbReference type="InterPro" id="IPR008514">
    <property type="entry name" value="T6SS_Hcp"/>
</dbReference>
<organism evidence="1 2">
    <name type="scientific">Salmonella enterica I</name>
    <dbReference type="NCBI Taxonomy" id="59201"/>
    <lineage>
        <taxon>Bacteria</taxon>
        <taxon>Pseudomonadati</taxon>
        <taxon>Pseudomonadota</taxon>
        <taxon>Gammaproteobacteria</taxon>
        <taxon>Enterobacterales</taxon>
        <taxon>Enterobacteriaceae</taxon>
        <taxon>Salmonella</taxon>
    </lineage>
</organism>
<name>A0A379WEK9_SALET</name>
<evidence type="ECO:0000313" key="2">
    <source>
        <dbReference type="Proteomes" id="UP000255509"/>
    </source>
</evidence>
<proteinExistence type="predicted"/>
<dbReference type="PANTHER" id="PTHR36152">
    <property type="entry name" value="CYTOPLASMIC PROTEIN-RELATED"/>
    <property type="match status" value="1"/>
</dbReference>
<dbReference type="Gene3D" id="2.30.110.20">
    <property type="entry name" value="Hcp1-like"/>
    <property type="match status" value="1"/>
</dbReference>
<gene>
    <name evidence="1" type="primary">hcp1_1</name>
    <name evidence="1" type="ORF">NCTC8258_05341</name>
</gene>
<accession>A0A379WEK9</accession>
<protein>
    <submittedName>
        <fullName evidence="1">Hcp1 family type VI secretion system effector</fullName>
    </submittedName>
</protein>
<dbReference type="AlphaFoldDB" id="A0A379WEK9"/>
<dbReference type="Pfam" id="PF05638">
    <property type="entry name" value="T6SS_HCP"/>
    <property type="match status" value="1"/>
</dbReference>
<sequence>MSYDIFLKIDGIDGESMDNKHKNEIEVLSWRWNIHQESTMHAGSGLGSGKVSVTNLSFEHYIDRASPNLFKYCSSGKHIPQAILVMRKAGGNPLEYLKYTFTDLIIAMVSPSGSQGGEIASRESIELSFSTVKQEYVVQNQQGGSGGTITAGYDFKAKQRNLTAVFPARFISGRIYYLILKEFKVE</sequence>
<dbReference type="InterPro" id="IPR036624">
    <property type="entry name" value="Hcp1-lik_sf"/>
</dbReference>
<dbReference type="EMBL" id="UGXS01000004">
    <property type="protein sequence ID" value="SUH17548.1"/>
    <property type="molecule type" value="Genomic_DNA"/>
</dbReference>
<dbReference type="Proteomes" id="UP000255509">
    <property type="component" value="Unassembled WGS sequence"/>
</dbReference>
<evidence type="ECO:0000313" key="1">
    <source>
        <dbReference type="EMBL" id="SUH17548.1"/>
    </source>
</evidence>
<dbReference type="PANTHER" id="PTHR36152:SF5">
    <property type="entry name" value="PROTEIN HCP1"/>
    <property type="match status" value="1"/>
</dbReference>